<evidence type="ECO:0000313" key="1">
    <source>
        <dbReference type="EMBL" id="KAK2943152.1"/>
    </source>
</evidence>
<dbReference type="EMBL" id="JARBJD010000359">
    <property type="protein sequence ID" value="KAK2943152.1"/>
    <property type="molecule type" value="Genomic_DNA"/>
</dbReference>
<name>A0ABQ9WWU5_9EUKA</name>
<organism evidence="1 2">
    <name type="scientific">Blattamonas nauphoetae</name>
    <dbReference type="NCBI Taxonomy" id="2049346"/>
    <lineage>
        <taxon>Eukaryota</taxon>
        <taxon>Metamonada</taxon>
        <taxon>Preaxostyla</taxon>
        <taxon>Oxymonadida</taxon>
        <taxon>Blattamonas</taxon>
    </lineage>
</organism>
<protein>
    <submittedName>
        <fullName evidence="1">Uncharacterized protein</fullName>
    </submittedName>
</protein>
<accession>A0ABQ9WWU5</accession>
<evidence type="ECO:0000313" key="2">
    <source>
        <dbReference type="Proteomes" id="UP001281761"/>
    </source>
</evidence>
<proteinExistence type="predicted"/>
<keyword evidence="2" id="KW-1185">Reference proteome</keyword>
<dbReference type="Proteomes" id="UP001281761">
    <property type="component" value="Unassembled WGS sequence"/>
</dbReference>
<reference evidence="1 2" key="1">
    <citation type="journal article" date="2022" name="bioRxiv">
        <title>Genomics of Preaxostyla Flagellates Illuminates Evolutionary Transitions and the Path Towards Mitochondrial Loss.</title>
        <authorList>
            <person name="Novak L.V.F."/>
            <person name="Treitli S.C."/>
            <person name="Pyrih J."/>
            <person name="Halakuc P."/>
            <person name="Pipaliya S.V."/>
            <person name="Vacek V."/>
            <person name="Brzon O."/>
            <person name="Soukal P."/>
            <person name="Eme L."/>
            <person name="Dacks J.B."/>
            <person name="Karnkowska A."/>
            <person name="Elias M."/>
            <person name="Hampl V."/>
        </authorList>
    </citation>
    <scope>NUCLEOTIDE SEQUENCE [LARGE SCALE GENOMIC DNA]</scope>
    <source>
        <strain evidence="1">NAU3</strain>
        <tissue evidence="1">Gut</tissue>
    </source>
</reference>
<gene>
    <name evidence="1" type="ORF">BLNAU_21920</name>
</gene>
<comment type="caution">
    <text evidence="1">The sequence shown here is derived from an EMBL/GenBank/DDBJ whole genome shotgun (WGS) entry which is preliminary data.</text>
</comment>
<sequence>MDQDRLAKFGLNENFNRKRVFIFHMHMVVGYLENERESVLRKLAADERSQKEMSERKIQIPSAEETKVINRTRSENKETGEDVKLVRIHTRILFYPTIPEEPLPYRIRQTQDLALSVDCDSECSSYFDVCGSMPGEVRQRCSSSTDHSVCVSCLTGCIQQCVPEREDCLIQCESESISNKGTNACLNAYKQIAEKCLALSSLECIDECSHARSESQDVNQ</sequence>